<sequence>MLSTLVEPFTYTYMLKAIGAATLIGAACAALSVFLLLRGWSLIGDALSHAVVPGVAGAYALGLSFPLGALVAGILAVLSMLGLSHIARFKQDAIIGLVFSAFFALGLLIISINPTAISINAVIYGNILSLSDHDLIQIIFMTIIILSFVTLKWRDMLLLFFDPIQAHTAGLSVRRWRITFFLALSIAIVASLQAVGAILVIALLITPGATAYLLSDRFGIVLTIAVIIGALTAFIGAYLSYFADGVTGGLIVVLQALIFIPVFLFAPKHGVFMRKRQQT</sequence>
<evidence type="ECO:0000256" key="8">
    <source>
        <dbReference type="SAM" id="Phobius"/>
    </source>
</evidence>
<dbReference type="GO" id="GO:0055085">
    <property type="term" value="P:transmembrane transport"/>
    <property type="evidence" value="ECO:0007669"/>
    <property type="project" value="InterPro"/>
</dbReference>
<feature type="transmembrane region" description="Helical" evidence="8">
    <location>
        <begin position="180"/>
        <end position="206"/>
    </location>
</feature>
<feature type="transmembrane region" description="Helical" evidence="8">
    <location>
        <begin position="13"/>
        <end position="37"/>
    </location>
</feature>
<dbReference type="SUPFAM" id="SSF81345">
    <property type="entry name" value="ABC transporter involved in vitamin B12 uptake, BtuC"/>
    <property type="match status" value="1"/>
</dbReference>
<reference evidence="9 10" key="1">
    <citation type="submission" date="2018-06" db="EMBL/GenBank/DDBJ databases">
        <authorList>
            <consortium name="Pathogen Informatics"/>
            <person name="Doyle S."/>
        </authorList>
    </citation>
    <scope>NUCLEOTIDE SEQUENCE [LARGE SCALE GENOMIC DNA]</scope>
    <source>
        <strain evidence="9 10">NCTC13337</strain>
    </source>
</reference>
<dbReference type="InterPro" id="IPR037294">
    <property type="entry name" value="ABC_BtuC-like"/>
</dbReference>
<keyword evidence="6 8" id="KW-0472">Membrane</keyword>
<keyword evidence="4 7" id="KW-0812">Transmembrane</keyword>
<comment type="similarity">
    <text evidence="2 7">Belongs to the ABC-3 integral membrane protein family.</text>
</comment>
<keyword evidence="7" id="KW-0813">Transport</keyword>
<dbReference type="RefSeq" id="WP_072576617.1">
    <property type="nucleotide sequence ID" value="NZ_LWHB01000086.1"/>
</dbReference>
<keyword evidence="3" id="KW-0410">Iron transport</keyword>
<gene>
    <name evidence="9" type="primary">mntB_1</name>
    <name evidence="9" type="ORF">NCTC13337_02069</name>
</gene>
<keyword evidence="5 8" id="KW-1133">Transmembrane helix</keyword>
<feature type="transmembrane region" description="Helical" evidence="8">
    <location>
        <begin position="135"/>
        <end position="153"/>
    </location>
</feature>
<evidence type="ECO:0000313" key="9">
    <source>
        <dbReference type="EMBL" id="SUO96893.1"/>
    </source>
</evidence>
<dbReference type="CDD" id="cd06550">
    <property type="entry name" value="TM_ABC_iron-siderophores_like"/>
    <property type="match status" value="1"/>
</dbReference>
<feature type="transmembrane region" description="Helical" evidence="8">
    <location>
        <begin position="218"/>
        <end position="239"/>
    </location>
</feature>
<dbReference type="AlphaFoldDB" id="A0A380MYC6"/>
<feature type="transmembrane region" description="Helical" evidence="8">
    <location>
        <begin position="245"/>
        <end position="266"/>
    </location>
</feature>
<dbReference type="PANTHER" id="PTHR30477">
    <property type="entry name" value="ABC-TRANSPORTER METAL-BINDING PROTEIN"/>
    <property type="match status" value="1"/>
</dbReference>
<evidence type="ECO:0000256" key="6">
    <source>
        <dbReference type="ARBA" id="ARBA00023136"/>
    </source>
</evidence>
<organism evidence="9 10">
    <name type="scientific">Suttonella ornithocola</name>
    <dbReference type="NCBI Taxonomy" id="279832"/>
    <lineage>
        <taxon>Bacteria</taxon>
        <taxon>Pseudomonadati</taxon>
        <taxon>Pseudomonadota</taxon>
        <taxon>Gammaproteobacteria</taxon>
        <taxon>Cardiobacteriales</taxon>
        <taxon>Cardiobacteriaceae</taxon>
        <taxon>Suttonella</taxon>
    </lineage>
</organism>
<evidence type="ECO:0000256" key="4">
    <source>
        <dbReference type="ARBA" id="ARBA00022692"/>
    </source>
</evidence>
<keyword evidence="10" id="KW-1185">Reference proteome</keyword>
<dbReference type="InterPro" id="IPR001626">
    <property type="entry name" value="ABC_TroCD"/>
</dbReference>
<feature type="transmembrane region" description="Helical" evidence="8">
    <location>
        <begin position="93"/>
        <end position="123"/>
    </location>
</feature>
<dbReference type="GO" id="GO:0043190">
    <property type="term" value="C:ATP-binding cassette (ABC) transporter complex"/>
    <property type="evidence" value="ECO:0007669"/>
    <property type="project" value="InterPro"/>
</dbReference>
<feature type="transmembrane region" description="Helical" evidence="8">
    <location>
        <begin position="58"/>
        <end position="81"/>
    </location>
</feature>
<evidence type="ECO:0000256" key="5">
    <source>
        <dbReference type="ARBA" id="ARBA00022989"/>
    </source>
</evidence>
<dbReference type="GO" id="GO:0010043">
    <property type="term" value="P:response to zinc ion"/>
    <property type="evidence" value="ECO:0007669"/>
    <property type="project" value="TreeGrafter"/>
</dbReference>
<evidence type="ECO:0000256" key="1">
    <source>
        <dbReference type="ARBA" id="ARBA00004141"/>
    </source>
</evidence>
<dbReference type="FunFam" id="1.10.3470.10:FF:000003">
    <property type="entry name" value="Iron ABC transporter permease SitD"/>
    <property type="match status" value="1"/>
</dbReference>
<dbReference type="Pfam" id="PF00950">
    <property type="entry name" value="ABC-3"/>
    <property type="match status" value="1"/>
</dbReference>
<evidence type="ECO:0000313" key="10">
    <source>
        <dbReference type="Proteomes" id="UP000254601"/>
    </source>
</evidence>
<evidence type="ECO:0000256" key="2">
    <source>
        <dbReference type="ARBA" id="ARBA00008034"/>
    </source>
</evidence>
<protein>
    <submittedName>
        <fullName evidence="9">Manganese transport system membrane protein mntB</fullName>
    </submittedName>
</protein>
<accession>A0A380MYC6</accession>
<dbReference type="Proteomes" id="UP000254601">
    <property type="component" value="Unassembled WGS sequence"/>
</dbReference>
<evidence type="ECO:0000256" key="3">
    <source>
        <dbReference type="ARBA" id="ARBA00022496"/>
    </source>
</evidence>
<evidence type="ECO:0000256" key="7">
    <source>
        <dbReference type="RuleBase" id="RU003943"/>
    </source>
</evidence>
<dbReference type="OrthoDB" id="9804300at2"/>
<name>A0A380MYC6_9GAMM</name>
<comment type="subcellular location">
    <subcellularLocation>
        <location evidence="7">Cell membrane</location>
        <topology evidence="7">Multi-pass membrane protein</topology>
    </subcellularLocation>
    <subcellularLocation>
        <location evidence="1">Membrane</location>
        <topology evidence="1">Multi-pass membrane protein</topology>
    </subcellularLocation>
</comment>
<keyword evidence="3" id="KW-0406">Ion transport</keyword>
<dbReference type="PANTHER" id="PTHR30477:SF13">
    <property type="entry name" value="IRON TRANSPORT SYSTEM MEMBRANE PROTEIN HI_0360-RELATED"/>
    <property type="match status" value="1"/>
</dbReference>
<dbReference type="GO" id="GO:0006826">
    <property type="term" value="P:iron ion transport"/>
    <property type="evidence" value="ECO:0007669"/>
    <property type="project" value="UniProtKB-KW"/>
</dbReference>
<keyword evidence="3" id="KW-0408">Iron</keyword>
<dbReference type="EMBL" id="UHIC01000001">
    <property type="protein sequence ID" value="SUO96893.1"/>
    <property type="molecule type" value="Genomic_DNA"/>
</dbReference>
<dbReference type="GO" id="GO:0071281">
    <property type="term" value="P:cellular response to iron ion"/>
    <property type="evidence" value="ECO:0007669"/>
    <property type="project" value="UniProtKB-ARBA"/>
</dbReference>
<proteinExistence type="inferred from homology"/>
<dbReference type="Gene3D" id="1.10.3470.10">
    <property type="entry name" value="ABC transporter involved in vitamin B12 uptake, BtuC"/>
    <property type="match status" value="1"/>
</dbReference>